<dbReference type="AlphaFoldDB" id="X0VZ34"/>
<evidence type="ECO:0000256" key="1">
    <source>
        <dbReference type="ARBA" id="ARBA00011073"/>
    </source>
</evidence>
<name>X0VZ34_9ZZZZ</name>
<sequence>TPGYADADFNYKIVGWRDEVSSLPSPYDDNGHGSHCSGISAGEGGLNLDHLGRAVATTADFQQFDGGSEPEGTDYYSITRFNVTTPGIIDVETEFNDFTLGLDDIDLWVYLYYGEFYFGSPTMVDSYIPSSDTWTHNLTHTVTAGDLGMYSFVIGVNYVDNTADGYVSSPDIQFRSKIHWPFDPPQFGSGDAWKGVAPDTHLVGVKVLNQQGLGTASGIIDGINWVITNKNVYNITTMSLSLGGGSGHLGMITAVNNAVEAGIV</sequence>
<feature type="non-terminal residue" evidence="2">
    <location>
        <position position="264"/>
    </location>
</feature>
<protein>
    <recommendedName>
        <fullName evidence="3">Peptidase S8/S53 domain-containing protein</fullName>
    </recommendedName>
</protein>
<dbReference type="InterPro" id="IPR036852">
    <property type="entry name" value="Peptidase_S8/S53_dom_sf"/>
</dbReference>
<organism evidence="2">
    <name type="scientific">marine sediment metagenome</name>
    <dbReference type="NCBI Taxonomy" id="412755"/>
    <lineage>
        <taxon>unclassified sequences</taxon>
        <taxon>metagenomes</taxon>
        <taxon>ecological metagenomes</taxon>
    </lineage>
</organism>
<dbReference type="Gene3D" id="3.40.50.200">
    <property type="entry name" value="Peptidase S8/S53 domain"/>
    <property type="match status" value="2"/>
</dbReference>
<dbReference type="PANTHER" id="PTHR43806">
    <property type="entry name" value="PEPTIDASE S8"/>
    <property type="match status" value="1"/>
</dbReference>
<dbReference type="SUPFAM" id="SSF52743">
    <property type="entry name" value="Subtilisin-like"/>
    <property type="match status" value="1"/>
</dbReference>
<evidence type="ECO:0008006" key="3">
    <source>
        <dbReference type="Google" id="ProtNLM"/>
    </source>
</evidence>
<feature type="non-terminal residue" evidence="2">
    <location>
        <position position="1"/>
    </location>
</feature>
<dbReference type="GO" id="GO:0004252">
    <property type="term" value="F:serine-type endopeptidase activity"/>
    <property type="evidence" value="ECO:0007669"/>
    <property type="project" value="InterPro"/>
</dbReference>
<dbReference type="GO" id="GO:0006508">
    <property type="term" value="P:proteolysis"/>
    <property type="evidence" value="ECO:0007669"/>
    <property type="project" value="InterPro"/>
</dbReference>
<proteinExistence type="inferred from homology"/>
<comment type="similarity">
    <text evidence="1">Belongs to the peptidase S8 family.</text>
</comment>
<dbReference type="PROSITE" id="PS51892">
    <property type="entry name" value="SUBTILASE"/>
    <property type="match status" value="1"/>
</dbReference>
<gene>
    <name evidence="2" type="ORF">S01H1_44229</name>
</gene>
<reference evidence="2" key="1">
    <citation type="journal article" date="2014" name="Front. Microbiol.">
        <title>High frequency of phylogenetically diverse reductive dehalogenase-homologous genes in deep subseafloor sedimentary metagenomes.</title>
        <authorList>
            <person name="Kawai M."/>
            <person name="Futagami T."/>
            <person name="Toyoda A."/>
            <person name="Takaki Y."/>
            <person name="Nishi S."/>
            <person name="Hori S."/>
            <person name="Arai W."/>
            <person name="Tsubouchi T."/>
            <person name="Morono Y."/>
            <person name="Uchiyama I."/>
            <person name="Ito T."/>
            <person name="Fujiyama A."/>
            <person name="Inagaki F."/>
            <person name="Takami H."/>
        </authorList>
    </citation>
    <scope>NUCLEOTIDE SEQUENCE</scope>
    <source>
        <strain evidence="2">Expedition CK06-06</strain>
    </source>
</reference>
<dbReference type="InterPro" id="IPR050131">
    <property type="entry name" value="Peptidase_S8_subtilisin-like"/>
</dbReference>
<comment type="caution">
    <text evidence="2">The sequence shown here is derived from an EMBL/GenBank/DDBJ whole genome shotgun (WGS) entry which is preliminary data.</text>
</comment>
<dbReference type="EMBL" id="BARS01028207">
    <property type="protein sequence ID" value="GAG05741.1"/>
    <property type="molecule type" value="Genomic_DNA"/>
</dbReference>
<evidence type="ECO:0000313" key="2">
    <source>
        <dbReference type="EMBL" id="GAG05741.1"/>
    </source>
</evidence>
<dbReference type="PANTHER" id="PTHR43806:SF65">
    <property type="entry name" value="SERINE PROTEASE APRX"/>
    <property type="match status" value="1"/>
</dbReference>
<accession>X0VZ34</accession>